<dbReference type="PANTHER" id="PTHR10138">
    <property type="entry name" value="TRYPTOPHAN 2,3-DIOXYGENASE"/>
    <property type="match status" value="1"/>
</dbReference>
<keyword evidence="7 9" id="KW-0823">Tryptophan catabolism</keyword>
<evidence type="ECO:0000256" key="3">
    <source>
        <dbReference type="ARBA" id="ARBA00022723"/>
    </source>
</evidence>
<evidence type="ECO:0000256" key="6">
    <source>
        <dbReference type="ARBA" id="ARBA00023004"/>
    </source>
</evidence>
<evidence type="ECO:0000256" key="2">
    <source>
        <dbReference type="ARBA" id="ARBA00022617"/>
    </source>
</evidence>
<keyword evidence="3 9" id="KW-0479">Metal-binding</keyword>
<evidence type="ECO:0000256" key="8">
    <source>
        <dbReference type="ARBA" id="ARBA00050412"/>
    </source>
</evidence>
<comment type="pathway">
    <text evidence="9">Amino-acid degradation; L-tryptophan degradation via kynurenine pathway; L-kynurenine from L-tryptophan: step 1/2.</text>
</comment>
<keyword evidence="6 9" id="KW-0408">Iron</keyword>
<feature type="binding site" evidence="9">
    <location>
        <position position="117"/>
    </location>
    <ligand>
        <name>substrate</name>
    </ligand>
</feature>
<dbReference type="InterPro" id="IPR037217">
    <property type="entry name" value="Trp/Indoleamine_2_3_dOase-like"/>
</dbReference>
<dbReference type="UniPathway" id="UPA00333">
    <property type="reaction ID" value="UER00453"/>
</dbReference>
<accession>A0A066RSS4</accession>
<evidence type="ECO:0000256" key="1">
    <source>
        <dbReference type="ARBA" id="ARBA00011881"/>
    </source>
</evidence>
<dbReference type="EC" id="1.13.11.11" evidence="9"/>
<dbReference type="OrthoDB" id="9776847at2"/>
<evidence type="ECO:0000256" key="5">
    <source>
        <dbReference type="ARBA" id="ARBA00023002"/>
    </source>
</evidence>
<dbReference type="AlphaFoldDB" id="A0A066RSS4"/>
<evidence type="ECO:0000256" key="4">
    <source>
        <dbReference type="ARBA" id="ARBA00022964"/>
    </source>
</evidence>
<dbReference type="Pfam" id="PF03301">
    <property type="entry name" value="Trp_dioxygenase"/>
    <property type="match status" value="1"/>
</dbReference>
<comment type="subunit">
    <text evidence="1 9">Homotetramer.</text>
</comment>
<comment type="function">
    <text evidence="9">Heme-dependent dioxygenase that catalyzes the oxidative cleavage of the L-tryptophan (L-Trp) pyrrole ring and converts L-tryptophan to N-formyl-L-kynurenine. Catalyzes the oxidative cleavage of the indole moiety.</text>
</comment>
<dbReference type="PANTHER" id="PTHR10138:SF0">
    <property type="entry name" value="TRYPTOPHAN 2,3-DIOXYGENASE"/>
    <property type="match status" value="1"/>
</dbReference>
<evidence type="ECO:0000313" key="11">
    <source>
        <dbReference type="Proteomes" id="UP000027192"/>
    </source>
</evidence>
<keyword evidence="5 9" id="KW-0560">Oxidoreductase</keyword>
<comment type="cofactor">
    <cofactor evidence="9">
        <name>heme</name>
        <dbReference type="ChEBI" id="CHEBI:30413"/>
    </cofactor>
    <text evidence="9">Binds 1 heme group per subunit.</text>
</comment>
<evidence type="ECO:0000256" key="9">
    <source>
        <dbReference type="HAMAP-Rule" id="MF_01972"/>
    </source>
</evidence>
<feature type="binding site" evidence="9">
    <location>
        <position position="121"/>
    </location>
    <ligand>
        <name>substrate</name>
    </ligand>
</feature>
<dbReference type="GO" id="GO:0019442">
    <property type="term" value="P:L-tryptophan catabolic process to acetyl-CoA"/>
    <property type="evidence" value="ECO:0007669"/>
    <property type="project" value="TreeGrafter"/>
</dbReference>
<feature type="binding site" description="axial binding residue" evidence="9">
    <location>
        <position position="244"/>
    </location>
    <ligand>
        <name>heme</name>
        <dbReference type="ChEBI" id="CHEBI:30413"/>
    </ligand>
    <ligandPart>
        <name>Fe</name>
        <dbReference type="ChEBI" id="CHEBI:18248"/>
    </ligandPart>
</feature>
<dbReference type="Proteomes" id="UP000027192">
    <property type="component" value="Unassembled WGS sequence"/>
</dbReference>
<dbReference type="GO" id="GO:0019441">
    <property type="term" value="P:L-tryptophan catabolic process to kynurenine"/>
    <property type="evidence" value="ECO:0007669"/>
    <property type="project" value="UniProtKB-UniRule"/>
</dbReference>
<reference evidence="10 11" key="1">
    <citation type="submission" date="2014-04" db="EMBL/GenBank/DDBJ databases">
        <title>Draft genome sequence of Photobacterium halotolerans S2753: a solonamide, ngercheumicin and holomycin producer.</title>
        <authorList>
            <person name="Machado H.R."/>
            <person name="Gram L."/>
        </authorList>
    </citation>
    <scope>NUCLEOTIDE SEQUENCE [LARGE SCALE GENOMIC DNA]</scope>
    <source>
        <strain evidence="10 11">S2753</strain>
    </source>
</reference>
<dbReference type="InterPro" id="IPR004981">
    <property type="entry name" value="Trp_2_3_dOase"/>
</dbReference>
<name>A0A066RSS4_9GAMM</name>
<evidence type="ECO:0000313" key="10">
    <source>
        <dbReference type="EMBL" id="KDM93409.1"/>
    </source>
</evidence>
<dbReference type="RefSeq" id="WP_036747695.1">
    <property type="nucleotide sequence ID" value="NZ_JAGSGC010000001.1"/>
</dbReference>
<dbReference type="GO" id="GO:0004833">
    <property type="term" value="F:L-tryptophan 2,3-dioxygenase activity"/>
    <property type="evidence" value="ECO:0007669"/>
    <property type="project" value="UniProtKB-UniRule"/>
</dbReference>
<proteinExistence type="inferred from homology"/>
<dbReference type="SUPFAM" id="SSF140959">
    <property type="entry name" value="Indolic compounds 2,3-dioxygenase-like"/>
    <property type="match status" value="1"/>
</dbReference>
<comment type="similarity">
    <text evidence="9">Belongs to the tryptophan 2,3-dioxygenase family.</text>
</comment>
<evidence type="ECO:0000256" key="7">
    <source>
        <dbReference type="ARBA" id="ARBA00023079"/>
    </source>
</evidence>
<dbReference type="NCBIfam" id="TIGR03036">
    <property type="entry name" value="trp_2_3_diox"/>
    <property type="match status" value="1"/>
</dbReference>
<dbReference type="InterPro" id="IPR017485">
    <property type="entry name" value="Trp_2-3-dOase_bac"/>
</dbReference>
<comment type="caution">
    <text evidence="10">The sequence shown here is derived from an EMBL/GenBank/DDBJ whole genome shotgun (WGS) entry which is preliminary data.</text>
</comment>
<dbReference type="STRING" id="1654360.EA58_00645"/>
<comment type="catalytic activity">
    <reaction evidence="8 9">
        <text>L-tryptophan + O2 = N-formyl-L-kynurenine</text>
        <dbReference type="Rhea" id="RHEA:24536"/>
        <dbReference type="ChEBI" id="CHEBI:15379"/>
        <dbReference type="ChEBI" id="CHEBI:57912"/>
        <dbReference type="ChEBI" id="CHEBI:58629"/>
        <dbReference type="EC" id="1.13.11.11"/>
    </reaction>
</comment>
<dbReference type="GO" id="GO:0046872">
    <property type="term" value="F:metal ion binding"/>
    <property type="evidence" value="ECO:0007669"/>
    <property type="project" value="UniProtKB-KW"/>
</dbReference>
<gene>
    <name evidence="9" type="primary">kynA</name>
    <name evidence="10" type="ORF">EA58_00645</name>
</gene>
<dbReference type="GO" id="GO:0020037">
    <property type="term" value="F:heme binding"/>
    <property type="evidence" value="ECO:0007669"/>
    <property type="project" value="UniProtKB-UniRule"/>
</dbReference>
<sequence>MSEVDKAQDAPKLKVDLANEKVHWDQDMSYGQYLALAPLLSCQHPVTEQHDEMLFVIIHQVSELWMKLCLHEAYAAVENIRQDKLRPAFKMMSRLTRIQSQMLNAWEVLATMTPADYASFRDELGQSSGFQSYQYRELEFLLGNKNEAMIQAHRAHPKYYDHLKTVLHAPSIYDVTLQLLKDRGFDVPDSHLHRDFSQPYQSCEAVERIWAQIYNHSNEYWDLYELAEKLVDMEFNFQKWRFSHMKTVERIIGYRRGTGGTSGVKYLTKALDLQFFPELWSVRTSIEGPKHD</sequence>
<dbReference type="Gene3D" id="1.20.58.480">
    <property type="match status" value="1"/>
</dbReference>
<keyword evidence="4 9" id="KW-0223">Dioxygenase</keyword>
<dbReference type="HAMAP" id="MF_01972">
    <property type="entry name" value="T23O"/>
    <property type="match status" value="1"/>
</dbReference>
<feature type="binding site" evidence="9">
    <location>
        <begin position="55"/>
        <end position="59"/>
    </location>
    <ligand>
        <name>substrate</name>
    </ligand>
</feature>
<keyword evidence="11" id="KW-1185">Reference proteome</keyword>
<dbReference type="EMBL" id="JMIB01000002">
    <property type="protein sequence ID" value="KDM93409.1"/>
    <property type="molecule type" value="Genomic_DNA"/>
</dbReference>
<dbReference type="FunFam" id="1.20.58.480:FF:000001">
    <property type="entry name" value="Tryptophan 2,3-dioxygenase"/>
    <property type="match status" value="1"/>
</dbReference>
<feature type="binding site" evidence="9">
    <location>
        <position position="258"/>
    </location>
    <ligand>
        <name>substrate</name>
    </ligand>
</feature>
<organism evidence="10 11">
    <name type="scientific">Photobacterium galatheae</name>
    <dbReference type="NCBI Taxonomy" id="1654360"/>
    <lineage>
        <taxon>Bacteria</taxon>
        <taxon>Pseudomonadati</taxon>
        <taxon>Pseudomonadota</taxon>
        <taxon>Gammaproteobacteria</taxon>
        <taxon>Vibrionales</taxon>
        <taxon>Vibrionaceae</taxon>
        <taxon>Photobacterium</taxon>
    </lineage>
</organism>
<keyword evidence="2 9" id="KW-0349">Heme</keyword>
<protein>
    <recommendedName>
        <fullName evidence="9">Tryptophan 2,3-dioxygenase</fullName>
        <shortName evidence="9">TDO</shortName>
        <ecNumber evidence="9">1.13.11.11</ecNumber>
    </recommendedName>
    <alternativeName>
        <fullName evidence="9">Tryptamin 2,3-dioxygenase</fullName>
    </alternativeName>
    <alternativeName>
        <fullName evidence="9">Tryptophan oxygenase</fullName>
        <shortName evidence="9">TO</shortName>
        <shortName evidence="9">TRPO</shortName>
    </alternativeName>
    <alternativeName>
        <fullName evidence="9">Tryptophan pyrrolase</fullName>
    </alternativeName>
    <alternativeName>
        <fullName evidence="9">Tryptophanase</fullName>
    </alternativeName>
</protein>